<dbReference type="AlphaFoldDB" id="A0AAP8MDM6"/>
<dbReference type="PANTHER" id="PTHR34383">
    <property type="entry name" value="POLYPHOSPHATE:AMP PHOSPHOTRANSFERASE-RELATED"/>
    <property type="match status" value="1"/>
</dbReference>
<dbReference type="KEGG" id="hja:BST95_06480"/>
<dbReference type="EC" id="2.7.4.-" evidence="4"/>
<evidence type="ECO:0000256" key="1">
    <source>
        <dbReference type="ARBA" id="ARBA00009924"/>
    </source>
</evidence>
<dbReference type="Proteomes" id="UP000235162">
    <property type="component" value="Unassembled WGS sequence"/>
</dbReference>
<organism evidence="6 7">
    <name type="scientific">Halioglobus japonicus</name>
    <dbReference type="NCBI Taxonomy" id="930805"/>
    <lineage>
        <taxon>Bacteria</taxon>
        <taxon>Pseudomonadati</taxon>
        <taxon>Pseudomonadota</taxon>
        <taxon>Gammaproteobacteria</taxon>
        <taxon>Cellvibrionales</taxon>
        <taxon>Halieaceae</taxon>
        <taxon>Halioglobus</taxon>
    </lineage>
</organism>
<gene>
    <name evidence="6" type="primary">ppk2</name>
    <name evidence="6" type="ORF">C0029_15035</name>
</gene>
<evidence type="ECO:0000313" key="7">
    <source>
        <dbReference type="Proteomes" id="UP000235162"/>
    </source>
</evidence>
<comment type="subunit">
    <text evidence="4">Homotetramer.</text>
</comment>
<dbReference type="NCBIfam" id="TIGR03707">
    <property type="entry name" value="PPK2_P_aer"/>
    <property type="match status" value="1"/>
</dbReference>
<proteinExistence type="inferred from homology"/>
<keyword evidence="2 4" id="KW-0808">Transferase</keyword>
<comment type="caution">
    <text evidence="6">The sequence shown here is derived from an EMBL/GenBank/DDBJ whole genome shotgun (WGS) entry which is preliminary data.</text>
</comment>
<keyword evidence="7" id="KW-1185">Reference proteome</keyword>
<dbReference type="PANTHER" id="PTHR34383:SF1">
    <property type="entry name" value="ADP-POLYPHOSPHATE PHOSPHOTRANSFERASE"/>
    <property type="match status" value="1"/>
</dbReference>
<name>A0AAP8MDM6_9GAMM</name>
<accession>A0AAP8MDM6</accession>
<dbReference type="GO" id="GO:0008976">
    <property type="term" value="F:polyphosphate kinase activity"/>
    <property type="evidence" value="ECO:0007669"/>
    <property type="project" value="UniProtKB-UniRule"/>
</dbReference>
<dbReference type="EMBL" id="PKUR01000003">
    <property type="protein sequence ID" value="PLW85900.1"/>
    <property type="molecule type" value="Genomic_DNA"/>
</dbReference>
<dbReference type="SUPFAM" id="SSF52540">
    <property type="entry name" value="P-loop containing nucleoside triphosphate hydrolases"/>
    <property type="match status" value="1"/>
</dbReference>
<dbReference type="InterPro" id="IPR022486">
    <property type="entry name" value="PPK2_PA0141"/>
</dbReference>
<feature type="domain" description="Polyphosphate kinase-2-related" evidence="5">
    <location>
        <begin position="55"/>
        <end position="280"/>
    </location>
</feature>
<comment type="function">
    <text evidence="4">Uses inorganic polyphosphate (polyP) as a donor to convert GDP to GTP or ADP to ATP.</text>
</comment>
<evidence type="ECO:0000256" key="2">
    <source>
        <dbReference type="ARBA" id="ARBA00022679"/>
    </source>
</evidence>
<dbReference type="InterPro" id="IPR022488">
    <property type="entry name" value="PPK2-related"/>
</dbReference>
<dbReference type="PIRSF" id="PIRSF028756">
    <property type="entry name" value="PPK2_prd"/>
    <property type="match status" value="1"/>
</dbReference>
<dbReference type="InterPro" id="IPR027417">
    <property type="entry name" value="P-loop_NTPase"/>
</dbReference>
<evidence type="ECO:0000256" key="4">
    <source>
        <dbReference type="RuleBase" id="RU369062"/>
    </source>
</evidence>
<evidence type="ECO:0000256" key="3">
    <source>
        <dbReference type="ARBA" id="ARBA00022777"/>
    </source>
</evidence>
<dbReference type="GO" id="GO:0006793">
    <property type="term" value="P:phosphorus metabolic process"/>
    <property type="evidence" value="ECO:0007669"/>
    <property type="project" value="InterPro"/>
</dbReference>
<keyword evidence="3 4" id="KW-0418">Kinase</keyword>
<reference evidence="6 7" key="1">
    <citation type="submission" date="2018-01" db="EMBL/GenBank/DDBJ databases">
        <title>The draft genome sequence of Halioglobus japonicus S1-36.</title>
        <authorList>
            <person name="Du Z.-J."/>
            <person name="Shi M.-J."/>
        </authorList>
    </citation>
    <scope>NUCLEOTIDE SEQUENCE [LARGE SCALE GENOMIC DNA]</scope>
    <source>
        <strain evidence="6 7">S1-36</strain>
    </source>
</reference>
<protein>
    <recommendedName>
        <fullName evidence="4">ADP/GDP-polyphosphate phosphotransferase</fullName>
        <ecNumber evidence="4">2.7.4.-</ecNumber>
    </recommendedName>
    <alternativeName>
        <fullName evidence="4">Polyphosphate kinase PPK2</fullName>
    </alternativeName>
</protein>
<dbReference type="Gene3D" id="3.40.50.300">
    <property type="entry name" value="P-loop containing nucleotide triphosphate hydrolases"/>
    <property type="match status" value="1"/>
</dbReference>
<evidence type="ECO:0000313" key="6">
    <source>
        <dbReference type="EMBL" id="PLW85900.1"/>
    </source>
</evidence>
<dbReference type="InterPro" id="IPR016898">
    <property type="entry name" value="Polyphosphate_phosphotransfera"/>
</dbReference>
<sequence length="299" mass="34904">MTSRTAPSSRPARRAINPQAIARDALHPGLAEQMLSSKDIIAHFASDQHPYADRLRKKAYESHLQLLQIELLKAQRWAIATEQKIVILFEGRDAAGKGGTIKRFVEHLNPRHTHVVALNKPTPEEQGQWYFQRYIRHFPSNGHIALFDRSWYNRAGVERVMDFCTQEQYQEFMLQAPALELMMVRSDIHLFKFWLTVGQEEQQARFNKRRQDPLKQWKLSPIDEAAQSRWDDYTQAKEDMFFYTDTAHAPWTIVKSSDKKRARIACLQHFLSSLEYPEKRDDLLHMDPLIVGQSEYAIG</sequence>
<dbReference type="RefSeq" id="WP_084198596.1">
    <property type="nucleotide sequence ID" value="NZ_BMYL01000003.1"/>
</dbReference>
<evidence type="ECO:0000259" key="5">
    <source>
        <dbReference type="Pfam" id="PF03976"/>
    </source>
</evidence>
<comment type="similarity">
    <text evidence="1 4">Belongs to the polyphosphate kinase 2 (PPK2) family. Class I subfamily.</text>
</comment>
<dbReference type="Pfam" id="PF03976">
    <property type="entry name" value="PPK2"/>
    <property type="match status" value="1"/>
</dbReference>